<evidence type="ECO:0000256" key="11">
    <source>
        <dbReference type="ARBA" id="ARBA00023242"/>
    </source>
</evidence>
<organism evidence="14 15">
    <name type="scientific">Caerostris extrusa</name>
    <name type="common">Bark spider</name>
    <name type="synonym">Caerostris bankana</name>
    <dbReference type="NCBI Taxonomy" id="172846"/>
    <lineage>
        <taxon>Eukaryota</taxon>
        <taxon>Metazoa</taxon>
        <taxon>Ecdysozoa</taxon>
        <taxon>Arthropoda</taxon>
        <taxon>Chelicerata</taxon>
        <taxon>Arachnida</taxon>
        <taxon>Araneae</taxon>
        <taxon>Araneomorphae</taxon>
        <taxon>Entelegynae</taxon>
        <taxon>Araneoidea</taxon>
        <taxon>Araneidae</taxon>
        <taxon>Caerostris</taxon>
    </lineage>
</organism>
<dbReference type="Pfam" id="PF00096">
    <property type="entry name" value="zf-C2H2"/>
    <property type="match status" value="2"/>
</dbReference>
<dbReference type="AlphaFoldDB" id="A0AAV4W7L2"/>
<keyword evidence="10" id="KW-0804">Transcription</keyword>
<name>A0AAV4W7L2_CAEEX</name>
<evidence type="ECO:0000259" key="13">
    <source>
        <dbReference type="PROSITE" id="PS50157"/>
    </source>
</evidence>
<evidence type="ECO:0000256" key="4">
    <source>
        <dbReference type="ARBA" id="ARBA00022723"/>
    </source>
</evidence>
<comment type="function">
    <text evidence="1">May be involved in transcriptional regulation.</text>
</comment>
<keyword evidence="7" id="KW-0862">Zinc</keyword>
<dbReference type="PANTHER" id="PTHR23235">
    <property type="entry name" value="KRUEPPEL-LIKE TRANSCRIPTION FACTOR"/>
    <property type="match status" value="1"/>
</dbReference>
<comment type="subcellular location">
    <subcellularLocation>
        <location evidence="2">Nucleus</location>
    </subcellularLocation>
</comment>
<sequence>MVIWNCEFCNAYIANFEVHYCRNFGNQHRQSSATLPQSMVHNIDSRLAQPIINDAWSPDMSQINSSTPQSVLPNVHERTSCEETATAEIPSPYGKVSQSQYDPETSDFLFPNMAHGQENPSKSTPLTVADQHNPIHVAEPCRLPGFQEVFGQRNTLRNQIAHHPNAPSQMECSGILHTDEMSSHFITVFNESDNASANQISQINETSSEISYFDLPKSEYNLLDPIPQTDAISPIHSNKRPKEFLPKNNLEPRDLSRSVAGPHACNYCDRTFSYSSHLTIHTRTHTGETPYACTKCNKCFTTRGTLKMHIRIHTGETP</sequence>
<dbReference type="GO" id="GO:0000981">
    <property type="term" value="F:DNA-binding transcription factor activity, RNA polymerase II-specific"/>
    <property type="evidence" value="ECO:0007669"/>
    <property type="project" value="TreeGrafter"/>
</dbReference>
<evidence type="ECO:0000256" key="12">
    <source>
        <dbReference type="PROSITE-ProRule" id="PRU00042"/>
    </source>
</evidence>
<keyword evidence="6 12" id="KW-0863">Zinc-finger</keyword>
<comment type="caution">
    <text evidence="14">The sequence shown here is derived from an EMBL/GenBank/DDBJ whole genome shotgun (WGS) entry which is preliminary data.</text>
</comment>
<evidence type="ECO:0000256" key="9">
    <source>
        <dbReference type="ARBA" id="ARBA00023125"/>
    </source>
</evidence>
<gene>
    <name evidence="14" type="ORF">CEXT_570221</name>
</gene>
<dbReference type="GO" id="GO:0005634">
    <property type="term" value="C:nucleus"/>
    <property type="evidence" value="ECO:0007669"/>
    <property type="project" value="UniProtKB-SubCell"/>
</dbReference>
<feature type="domain" description="C2H2-type" evidence="13">
    <location>
        <begin position="263"/>
        <end position="290"/>
    </location>
</feature>
<dbReference type="SMART" id="SM00355">
    <property type="entry name" value="ZnF_C2H2"/>
    <property type="match status" value="2"/>
</dbReference>
<dbReference type="PANTHER" id="PTHR23235:SF142">
    <property type="entry name" value="ZINC FINGER PROTEIN 384"/>
    <property type="match status" value="1"/>
</dbReference>
<keyword evidence="11" id="KW-0539">Nucleus</keyword>
<evidence type="ECO:0000256" key="2">
    <source>
        <dbReference type="ARBA" id="ARBA00004123"/>
    </source>
</evidence>
<proteinExistence type="inferred from homology"/>
<keyword evidence="8" id="KW-0805">Transcription regulation</keyword>
<feature type="domain" description="C2H2-type" evidence="13">
    <location>
        <begin position="291"/>
        <end position="318"/>
    </location>
</feature>
<reference evidence="14 15" key="1">
    <citation type="submission" date="2021-06" db="EMBL/GenBank/DDBJ databases">
        <title>Caerostris extrusa draft genome.</title>
        <authorList>
            <person name="Kono N."/>
            <person name="Arakawa K."/>
        </authorList>
    </citation>
    <scope>NUCLEOTIDE SEQUENCE [LARGE SCALE GENOMIC DNA]</scope>
</reference>
<keyword evidence="4" id="KW-0479">Metal-binding</keyword>
<accession>A0AAV4W7L2</accession>
<dbReference type="GO" id="GO:0000978">
    <property type="term" value="F:RNA polymerase II cis-regulatory region sequence-specific DNA binding"/>
    <property type="evidence" value="ECO:0007669"/>
    <property type="project" value="TreeGrafter"/>
</dbReference>
<evidence type="ECO:0000256" key="1">
    <source>
        <dbReference type="ARBA" id="ARBA00003767"/>
    </source>
</evidence>
<dbReference type="Gene3D" id="3.30.160.60">
    <property type="entry name" value="Classic Zinc Finger"/>
    <property type="match status" value="2"/>
</dbReference>
<dbReference type="Proteomes" id="UP001054945">
    <property type="component" value="Unassembled WGS sequence"/>
</dbReference>
<comment type="similarity">
    <text evidence="3">Belongs to the krueppel C2H2-type zinc-finger protein family.</text>
</comment>
<evidence type="ECO:0000313" key="14">
    <source>
        <dbReference type="EMBL" id="GIY78461.1"/>
    </source>
</evidence>
<evidence type="ECO:0000256" key="3">
    <source>
        <dbReference type="ARBA" id="ARBA00006991"/>
    </source>
</evidence>
<dbReference type="GO" id="GO:0008270">
    <property type="term" value="F:zinc ion binding"/>
    <property type="evidence" value="ECO:0007669"/>
    <property type="project" value="UniProtKB-KW"/>
</dbReference>
<evidence type="ECO:0000256" key="7">
    <source>
        <dbReference type="ARBA" id="ARBA00022833"/>
    </source>
</evidence>
<evidence type="ECO:0000256" key="6">
    <source>
        <dbReference type="ARBA" id="ARBA00022771"/>
    </source>
</evidence>
<dbReference type="FunFam" id="3.30.160.60:FF:002274">
    <property type="entry name" value="Zinc finger protein 432"/>
    <property type="match status" value="1"/>
</dbReference>
<dbReference type="FunFam" id="3.30.160.60:FF:000139">
    <property type="entry name" value="zinc finger protein 1 homolog"/>
    <property type="match status" value="1"/>
</dbReference>
<keyword evidence="15" id="KW-1185">Reference proteome</keyword>
<protein>
    <recommendedName>
        <fullName evidence="13">C2H2-type domain-containing protein</fullName>
    </recommendedName>
</protein>
<keyword evidence="9" id="KW-0238">DNA-binding</keyword>
<dbReference type="SUPFAM" id="SSF57667">
    <property type="entry name" value="beta-beta-alpha zinc fingers"/>
    <property type="match status" value="1"/>
</dbReference>
<evidence type="ECO:0000313" key="15">
    <source>
        <dbReference type="Proteomes" id="UP001054945"/>
    </source>
</evidence>
<evidence type="ECO:0000256" key="10">
    <source>
        <dbReference type="ARBA" id="ARBA00023163"/>
    </source>
</evidence>
<dbReference type="InterPro" id="IPR036236">
    <property type="entry name" value="Znf_C2H2_sf"/>
</dbReference>
<evidence type="ECO:0000256" key="8">
    <source>
        <dbReference type="ARBA" id="ARBA00023015"/>
    </source>
</evidence>
<evidence type="ECO:0000256" key="5">
    <source>
        <dbReference type="ARBA" id="ARBA00022737"/>
    </source>
</evidence>
<dbReference type="InterPro" id="IPR013087">
    <property type="entry name" value="Znf_C2H2_type"/>
</dbReference>
<dbReference type="PROSITE" id="PS00028">
    <property type="entry name" value="ZINC_FINGER_C2H2_1"/>
    <property type="match status" value="2"/>
</dbReference>
<dbReference type="PROSITE" id="PS50157">
    <property type="entry name" value="ZINC_FINGER_C2H2_2"/>
    <property type="match status" value="2"/>
</dbReference>
<dbReference type="EMBL" id="BPLR01015759">
    <property type="protein sequence ID" value="GIY78461.1"/>
    <property type="molecule type" value="Genomic_DNA"/>
</dbReference>
<keyword evidence="5" id="KW-0677">Repeat</keyword>